<organism evidence="3 4">
    <name type="scientific">Desulfobacter postgatei 2ac9</name>
    <dbReference type="NCBI Taxonomy" id="879212"/>
    <lineage>
        <taxon>Bacteria</taxon>
        <taxon>Pseudomonadati</taxon>
        <taxon>Thermodesulfobacteriota</taxon>
        <taxon>Desulfobacteria</taxon>
        <taxon>Desulfobacterales</taxon>
        <taxon>Desulfobacteraceae</taxon>
        <taxon>Desulfobacter</taxon>
    </lineage>
</organism>
<dbReference type="InterPro" id="IPR013597">
    <property type="entry name" value="Mat_intron_G2"/>
</dbReference>
<dbReference type="InterPro" id="IPR043502">
    <property type="entry name" value="DNA/RNA_pol_sf"/>
</dbReference>
<protein>
    <submittedName>
        <fullName evidence="3">Retron-type reverse transcriptase</fullName>
    </submittedName>
</protein>
<dbReference type="PANTHER" id="PTHR34047">
    <property type="entry name" value="NUCLEAR INTRON MATURASE 1, MITOCHONDRIAL-RELATED"/>
    <property type="match status" value="1"/>
</dbReference>
<dbReference type="Proteomes" id="UP000005778">
    <property type="component" value="Chromosome"/>
</dbReference>
<feature type="domain" description="Reverse transcriptase" evidence="2">
    <location>
        <begin position="77"/>
        <end position="316"/>
    </location>
</feature>
<dbReference type="InterPro" id="IPR051083">
    <property type="entry name" value="GrpII_Intron_Splice-Mob/Def"/>
</dbReference>
<sequence length="443" mass="51839">MLLTPDRIRTLQRKLYCKAKQEPDFRFYSLYDKVYRADILGHAYRLARANKGAPGIDGVSFKSIEKDGGEIKFVQKLEQELKEKQYRCQPVRRVWIPKPDGSQRPLGIPTIRDRVVQMAVKLVIEPIFEADFCDSSYGFRPKRSAHDAVDAISEALLTGHRQVVDADLSKYFDTIPHSKLLTVVATRIADKEILSLIKQWLKAPVVEQDGNKHRIIGGGKKNRLGTPQGGVISPLLANLYLHLLDRIWERHDLPRFYGGRLVRYADDFVILCKGKIDAPIQMVKMVLDRCELRLNDQKTKIINAYQDSFDFLGFRFQMRRSPRSGKWYPHTEPSKRSEERIKATVKRLTHRRRTPVSVPDLIDEINYATQGWSAYFHYQHSTKVMARVKWFTEERVRKHLCVRHKVRTRTNGYKRFSTDFLYNKLYLYRIPTYAKWKRAQALQ</sequence>
<keyword evidence="3" id="KW-0808">Transferase</keyword>
<dbReference type="CDD" id="cd01651">
    <property type="entry name" value="RT_G2_intron"/>
    <property type="match status" value="1"/>
</dbReference>
<gene>
    <name evidence="3" type="ORF">DespoDRAFT_02990</name>
</gene>
<dbReference type="NCBIfam" id="TIGR04416">
    <property type="entry name" value="group_II_RT_mat"/>
    <property type="match status" value="1"/>
</dbReference>
<dbReference type="PANTHER" id="PTHR34047:SF8">
    <property type="entry name" value="PROTEIN YKFC"/>
    <property type="match status" value="1"/>
</dbReference>
<dbReference type="InterPro" id="IPR030931">
    <property type="entry name" value="Group_II_RT_mat"/>
</dbReference>
<dbReference type="HOGENOM" id="CLU_013584_2_0_7"/>
<keyword evidence="3" id="KW-0695">RNA-directed DNA polymerase</keyword>
<reference evidence="3 4" key="1">
    <citation type="submission" date="2011-09" db="EMBL/GenBank/DDBJ databases">
        <authorList>
            <consortium name="US DOE Joint Genome Institute (JGI-PGF)"/>
            <person name="Lucas S."/>
            <person name="Han J."/>
            <person name="Lapidus A."/>
            <person name="Cheng J.-F."/>
            <person name="Goodwin L."/>
            <person name="Pitluck S."/>
            <person name="Peters L."/>
            <person name="Land M.L."/>
            <person name="Hauser L."/>
            <person name="Orellana R."/>
            <person name="Lovley D."/>
            <person name="Woyke T.J."/>
        </authorList>
    </citation>
    <scope>NUCLEOTIDE SEQUENCE [LARGE SCALE GENOMIC DNA]</scope>
    <source>
        <strain evidence="3 4">2ac9</strain>
    </source>
</reference>
<accession>I5B5P0</accession>
<name>I5B5P0_9BACT</name>
<dbReference type="eggNOG" id="COG3344">
    <property type="taxonomic scope" value="Bacteria"/>
</dbReference>
<dbReference type="InterPro" id="IPR000477">
    <property type="entry name" value="RT_dom"/>
</dbReference>
<proteinExistence type="inferred from homology"/>
<keyword evidence="4" id="KW-1185">Reference proteome</keyword>
<dbReference type="PROSITE" id="PS50878">
    <property type="entry name" value="RT_POL"/>
    <property type="match status" value="1"/>
</dbReference>
<dbReference type="EMBL" id="CM001488">
    <property type="protein sequence ID" value="EIM64803.1"/>
    <property type="molecule type" value="Genomic_DNA"/>
</dbReference>
<evidence type="ECO:0000313" key="4">
    <source>
        <dbReference type="Proteomes" id="UP000005778"/>
    </source>
</evidence>
<dbReference type="RefSeq" id="WP_004074442.1">
    <property type="nucleotide sequence ID" value="NZ_CM001488.1"/>
</dbReference>
<keyword evidence="3" id="KW-0548">Nucleotidyltransferase</keyword>
<dbReference type="SUPFAM" id="SSF56672">
    <property type="entry name" value="DNA/RNA polymerases"/>
    <property type="match status" value="1"/>
</dbReference>
<evidence type="ECO:0000313" key="3">
    <source>
        <dbReference type="EMBL" id="EIM64803.1"/>
    </source>
</evidence>
<dbReference type="GO" id="GO:0003964">
    <property type="term" value="F:RNA-directed DNA polymerase activity"/>
    <property type="evidence" value="ECO:0007669"/>
    <property type="project" value="UniProtKB-KW"/>
</dbReference>
<dbReference type="STRING" id="879212.DespoDRAFT_02990"/>
<evidence type="ECO:0000259" key="2">
    <source>
        <dbReference type="PROSITE" id="PS50878"/>
    </source>
</evidence>
<comment type="similarity">
    <text evidence="1">Belongs to the bacterial reverse transcriptase family.</text>
</comment>
<evidence type="ECO:0000256" key="1">
    <source>
        <dbReference type="ARBA" id="ARBA00034120"/>
    </source>
</evidence>
<reference evidence="3 4" key="2">
    <citation type="submission" date="2012-02" db="EMBL/GenBank/DDBJ databases">
        <title>Improved High-Quality Draft sequence of Desulfobacter postgatei 2ac9.</title>
        <authorList>
            <consortium name="US DOE Joint Genome Institute"/>
            <person name="Lucas S."/>
            <person name="Han J."/>
            <person name="Lapidus A."/>
            <person name="Cheng J.-F."/>
            <person name="Goodwin L."/>
            <person name="Pitluck S."/>
            <person name="Peters L."/>
            <person name="Ovchinnikova G."/>
            <person name="Held B."/>
            <person name="Detter J.C."/>
            <person name="Han C."/>
            <person name="Tapia R."/>
            <person name="Land M."/>
            <person name="Hauser L."/>
            <person name="Kyrpides N."/>
            <person name="Ivanova N."/>
            <person name="Pagani I."/>
            <person name="Orellana R."/>
            <person name="Lovley D."/>
            <person name="Woyke T."/>
        </authorList>
    </citation>
    <scope>NUCLEOTIDE SEQUENCE [LARGE SCALE GENOMIC DNA]</scope>
    <source>
        <strain evidence="3 4">2ac9</strain>
    </source>
</reference>
<dbReference type="Pfam" id="PF00078">
    <property type="entry name" value="RVT_1"/>
    <property type="match status" value="1"/>
</dbReference>
<dbReference type="Pfam" id="PF08388">
    <property type="entry name" value="GIIM"/>
    <property type="match status" value="1"/>
</dbReference>
<dbReference type="AlphaFoldDB" id="I5B5P0"/>